<name>A0A5N5LDB2_9ROSI</name>
<comment type="subcellular location">
    <subcellularLocation>
        <location evidence="1">Secreted</location>
    </subcellularLocation>
</comment>
<evidence type="ECO:0000256" key="2">
    <source>
        <dbReference type="ARBA" id="ARBA00005416"/>
    </source>
</evidence>
<dbReference type="EMBL" id="VDCV01000009">
    <property type="protein sequence ID" value="KAB5540719.1"/>
    <property type="molecule type" value="Genomic_DNA"/>
</dbReference>
<evidence type="ECO:0000256" key="1">
    <source>
        <dbReference type="ARBA" id="ARBA00004613"/>
    </source>
</evidence>
<dbReference type="InterPro" id="IPR044962">
    <property type="entry name" value="CLV3/ESR"/>
</dbReference>
<reference evidence="9" key="1">
    <citation type="journal article" date="2019" name="Gigascience">
        <title>De novo genome assembly of the endangered Acer yangbiense, a plant species with extremely small populations endemic to Yunnan Province, China.</title>
        <authorList>
            <person name="Yang J."/>
            <person name="Wariss H.M."/>
            <person name="Tao L."/>
            <person name="Zhang R."/>
            <person name="Yun Q."/>
            <person name="Hollingsworth P."/>
            <person name="Dao Z."/>
            <person name="Luo G."/>
            <person name="Guo H."/>
            <person name="Ma Y."/>
            <person name="Sun W."/>
        </authorList>
    </citation>
    <scope>NUCLEOTIDE SEQUENCE [LARGE SCALE GENOMIC DNA]</scope>
    <source>
        <strain evidence="9">cv. br00</strain>
    </source>
</reference>
<proteinExistence type="inferred from homology"/>
<dbReference type="AlphaFoldDB" id="A0A5N5LDB2"/>
<feature type="chain" id="PRO_5024405887" description="CLAVATA3/ESR-like protein" evidence="7">
    <location>
        <begin position="27"/>
        <end position="107"/>
    </location>
</feature>
<feature type="compositionally biased region" description="Basic and acidic residues" evidence="6">
    <location>
        <begin position="66"/>
        <end position="75"/>
    </location>
</feature>
<comment type="similarity">
    <text evidence="2">Belongs to the CLV3/ESR signal peptide family.</text>
</comment>
<evidence type="ECO:0000313" key="9">
    <source>
        <dbReference type="Proteomes" id="UP000326939"/>
    </source>
</evidence>
<dbReference type="GO" id="GO:0033612">
    <property type="term" value="F:receptor serine/threonine kinase binding"/>
    <property type="evidence" value="ECO:0007669"/>
    <property type="project" value="InterPro"/>
</dbReference>
<dbReference type="GO" id="GO:0005576">
    <property type="term" value="C:extracellular region"/>
    <property type="evidence" value="ECO:0007669"/>
    <property type="project" value="UniProtKB-SubCell"/>
</dbReference>
<gene>
    <name evidence="8" type="ORF">DKX38_013693</name>
</gene>
<evidence type="ECO:0000256" key="3">
    <source>
        <dbReference type="ARBA" id="ARBA00022525"/>
    </source>
</evidence>
<keyword evidence="4 7" id="KW-0732">Signal</keyword>
<organism evidence="8 9">
    <name type="scientific">Salix brachista</name>
    <dbReference type="NCBI Taxonomy" id="2182728"/>
    <lineage>
        <taxon>Eukaryota</taxon>
        <taxon>Viridiplantae</taxon>
        <taxon>Streptophyta</taxon>
        <taxon>Embryophyta</taxon>
        <taxon>Tracheophyta</taxon>
        <taxon>Spermatophyta</taxon>
        <taxon>Magnoliopsida</taxon>
        <taxon>eudicotyledons</taxon>
        <taxon>Gunneridae</taxon>
        <taxon>Pentapetalae</taxon>
        <taxon>rosids</taxon>
        <taxon>fabids</taxon>
        <taxon>Malpighiales</taxon>
        <taxon>Salicaceae</taxon>
        <taxon>Saliceae</taxon>
        <taxon>Salix</taxon>
    </lineage>
</organism>
<keyword evidence="9" id="KW-1185">Reference proteome</keyword>
<feature type="signal peptide" evidence="7">
    <location>
        <begin position="1"/>
        <end position="26"/>
    </location>
</feature>
<sequence>MALIFMFYTLILLLGLLLMVLEESSGRDAGEKCFYADAASLVDVKSRKVLAVLRADEPASNTGNGEKLEIRRELRAVPSGPDPLHHNGGSPKKPTTPWLQKLSFNSN</sequence>
<evidence type="ECO:0000256" key="7">
    <source>
        <dbReference type="SAM" id="SignalP"/>
    </source>
</evidence>
<evidence type="ECO:0000256" key="6">
    <source>
        <dbReference type="SAM" id="MobiDB-lite"/>
    </source>
</evidence>
<dbReference type="GO" id="GO:0030154">
    <property type="term" value="P:cell differentiation"/>
    <property type="evidence" value="ECO:0007669"/>
    <property type="project" value="UniProtKB-KW"/>
</dbReference>
<keyword evidence="3" id="KW-0964">Secreted</keyword>
<dbReference type="PANTHER" id="PTHR36349:SF2">
    <property type="entry name" value="PROTEIN CLAVATA 3"/>
    <property type="match status" value="1"/>
</dbReference>
<accession>A0A5N5LDB2</accession>
<feature type="region of interest" description="Disordered" evidence="6">
    <location>
        <begin position="56"/>
        <end position="107"/>
    </location>
</feature>
<evidence type="ECO:0000313" key="8">
    <source>
        <dbReference type="EMBL" id="KAB5540719.1"/>
    </source>
</evidence>
<keyword evidence="5" id="KW-0221">Differentiation</keyword>
<comment type="caution">
    <text evidence="8">The sequence shown here is derived from an EMBL/GenBank/DDBJ whole genome shotgun (WGS) entry which is preliminary data.</text>
</comment>
<protein>
    <recommendedName>
        <fullName evidence="10">CLAVATA3/ESR-like protein</fullName>
    </recommendedName>
</protein>
<evidence type="ECO:0008006" key="10">
    <source>
        <dbReference type="Google" id="ProtNLM"/>
    </source>
</evidence>
<dbReference type="PANTHER" id="PTHR36349">
    <property type="entry name" value="PROTEIN CLAVATA 3"/>
    <property type="match status" value="1"/>
</dbReference>
<evidence type="ECO:0000256" key="4">
    <source>
        <dbReference type="ARBA" id="ARBA00022729"/>
    </source>
</evidence>
<evidence type="ECO:0000256" key="5">
    <source>
        <dbReference type="ARBA" id="ARBA00022782"/>
    </source>
</evidence>
<dbReference type="Proteomes" id="UP000326939">
    <property type="component" value="Chromosome 9"/>
</dbReference>